<gene>
    <name evidence="2" type="ORF">SAMN02746009_04032</name>
</gene>
<dbReference type="STRING" id="1121959.SAMN02746009_04032"/>
<keyword evidence="3" id="KW-1185">Reference proteome</keyword>
<evidence type="ECO:0000256" key="1">
    <source>
        <dbReference type="SAM" id="MobiDB-lite"/>
    </source>
</evidence>
<proteinExistence type="predicted"/>
<accession>A0A1M7GGV6</accession>
<evidence type="ECO:0000313" key="3">
    <source>
        <dbReference type="Proteomes" id="UP000183947"/>
    </source>
</evidence>
<dbReference type="EMBL" id="FRAS01000037">
    <property type="protein sequence ID" value="SHM15187.1"/>
    <property type="molecule type" value="Genomic_DNA"/>
</dbReference>
<dbReference type="RefSeq" id="WP_073288858.1">
    <property type="nucleotide sequence ID" value="NZ_FRAS01000037.1"/>
</dbReference>
<evidence type="ECO:0000313" key="2">
    <source>
        <dbReference type="EMBL" id="SHM15187.1"/>
    </source>
</evidence>
<feature type="compositionally biased region" description="Basic and acidic residues" evidence="1">
    <location>
        <begin position="29"/>
        <end position="41"/>
    </location>
</feature>
<protein>
    <submittedName>
        <fullName evidence="2">Uncharacterized protein</fullName>
    </submittedName>
</protein>
<sequence length="67" mass="7389">MSKRELLEPNEGDKRYIRRNSAGQIEESVDLHKSLSQDDKHNSKKTSKPGQGDKGDGHTGSRKPAGT</sequence>
<reference evidence="3" key="1">
    <citation type="submission" date="2016-11" db="EMBL/GenBank/DDBJ databases">
        <authorList>
            <person name="Varghese N."/>
            <person name="Submissions S."/>
        </authorList>
    </citation>
    <scope>NUCLEOTIDE SEQUENCE [LARGE SCALE GENOMIC DNA]</scope>
    <source>
        <strain evidence="3">DSM 18569</strain>
    </source>
</reference>
<dbReference type="Proteomes" id="UP000183947">
    <property type="component" value="Unassembled WGS sequence"/>
</dbReference>
<name>A0A1M7GGV6_9BACT</name>
<feature type="region of interest" description="Disordered" evidence="1">
    <location>
        <begin position="1"/>
        <end position="67"/>
    </location>
</feature>
<feature type="compositionally biased region" description="Basic and acidic residues" evidence="1">
    <location>
        <begin position="1"/>
        <end position="15"/>
    </location>
</feature>
<organism evidence="2 3">
    <name type="scientific">Hymenobacter psychrotolerans DSM 18569</name>
    <dbReference type="NCBI Taxonomy" id="1121959"/>
    <lineage>
        <taxon>Bacteria</taxon>
        <taxon>Pseudomonadati</taxon>
        <taxon>Bacteroidota</taxon>
        <taxon>Cytophagia</taxon>
        <taxon>Cytophagales</taxon>
        <taxon>Hymenobacteraceae</taxon>
        <taxon>Hymenobacter</taxon>
    </lineage>
</organism>
<dbReference type="AlphaFoldDB" id="A0A1M7GGV6"/>
<dbReference type="OrthoDB" id="886411at2"/>